<dbReference type="Proteomes" id="UP001056383">
    <property type="component" value="Chromosome"/>
</dbReference>
<evidence type="ECO:0000256" key="5">
    <source>
        <dbReference type="SAM" id="Phobius"/>
    </source>
</evidence>
<organism evidence="6 7">
    <name type="scientific">Streptomyces sudanensis</name>
    <dbReference type="NCBI Taxonomy" id="436397"/>
    <lineage>
        <taxon>Bacteria</taxon>
        <taxon>Bacillati</taxon>
        <taxon>Actinomycetota</taxon>
        <taxon>Actinomycetes</taxon>
        <taxon>Kitasatosporales</taxon>
        <taxon>Streptomycetaceae</taxon>
        <taxon>Streptomyces</taxon>
    </lineage>
</organism>
<comment type="subcellular location">
    <subcellularLocation>
        <location evidence="1">Membrane</location>
        <topology evidence="1">Multi-pass membrane protein</topology>
    </subcellularLocation>
</comment>
<keyword evidence="2 5" id="KW-0812">Transmembrane</keyword>
<evidence type="ECO:0000313" key="7">
    <source>
        <dbReference type="Proteomes" id="UP001056383"/>
    </source>
</evidence>
<feature type="transmembrane region" description="Helical" evidence="5">
    <location>
        <begin position="20"/>
        <end position="41"/>
    </location>
</feature>
<protein>
    <submittedName>
        <fullName evidence="6">Sugar ABC transporter permease</fullName>
    </submittedName>
</protein>
<evidence type="ECO:0000256" key="3">
    <source>
        <dbReference type="ARBA" id="ARBA00022989"/>
    </source>
</evidence>
<proteinExistence type="predicted"/>
<keyword evidence="3 5" id="KW-1133">Transmembrane helix</keyword>
<dbReference type="InterPro" id="IPR035906">
    <property type="entry name" value="MetI-like_sf"/>
</dbReference>
<gene>
    <name evidence="6" type="ORF">MW084_10505</name>
</gene>
<evidence type="ECO:0000256" key="2">
    <source>
        <dbReference type="ARBA" id="ARBA00022692"/>
    </source>
</evidence>
<accession>A0ABY4TKM8</accession>
<sequence length="49" mass="5398">ANVLALQLYRSSFGTDAHLGVGSAISVLLLVLVLPVMFFNIRRIRRSGR</sequence>
<feature type="non-terminal residue" evidence="6">
    <location>
        <position position="1"/>
    </location>
</feature>
<name>A0ABY4TKM8_9ACTN</name>
<dbReference type="Gene3D" id="1.10.3720.10">
    <property type="entry name" value="MetI-like"/>
    <property type="match status" value="1"/>
</dbReference>
<evidence type="ECO:0000313" key="6">
    <source>
        <dbReference type="EMBL" id="URN18719.1"/>
    </source>
</evidence>
<keyword evidence="4 5" id="KW-0472">Membrane</keyword>
<dbReference type="EMBL" id="CP095474">
    <property type="protein sequence ID" value="URN18719.1"/>
    <property type="molecule type" value="Genomic_DNA"/>
</dbReference>
<evidence type="ECO:0000256" key="4">
    <source>
        <dbReference type="ARBA" id="ARBA00023136"/>
    </source>
</evidence>
<keyword evidence="7" id="KW-1185">Reference proteome</keyword>
<evidence type="ECO:0000256" key="1">
    <source>
        <dbReference type="ARBA" id="ARBA00004141"/>
    </source>
</evidence>
<reference evidence="6" key="1">
    <citation type="submission" date="2022-04" db="EMBL/GenBank/DDBJ databases">
        <title>Systematic whole-genome sequencing reveals an unexpected diversity among actinomycetoma pathogens and provides insights into their antibacterial susceptibilities.</title>
        <authorList>
            <person name="Watson A.K."/>
            <person name="Kepplinger B."/>
            <person name="Bakhiet S.M."/>
            <person name="Mhmoud N.A."/>
            <person name="Chapman J."/>
            <person name="Allenby N."/>
            <person name="Mickiewicz K."/>
            <person name="Goodfellow M."/>
            <person name="Fahal A.H."/>
            <person name="Errington J."/>
        </authorList>
    </citation>
    <scope>NUCLEOTIDE SEQUENCE</scope>
    <source>
        <strain evidence="6">SD 504</strain>
    </source>
</reference>